<dbReference type="PANTHER" id="PTHR42829">
    <property type="entry name" value="NADH-UBIQUINONE OXIDOREDUCTASE CHAIN 5"/>
    <property type="match status" value="1"/>
</dbReference>
<feature type="transmembrane region" description="Helical" evidence="6">
    <location>
        <begin position="71"/>
        <end position="90"/>
    </location>
</feature>
<comment type="subcellular location">
    <subcellularLocation>
        <location evidence="1">Endomembrane system</location>
        <topology evidence="1">Multi-pass membrane protein</topology>
    </subcellularLocation>
    <subcellularLocation>
        <location evidence="5">Membrane</location>
        <topology evidence="5">Multi-pass membrane protein</topology>
    </subcellularLocation>
</comment>
<feature type="transmembrane region" description="Helical" evidence="6">
    <location>
        <begin position="607"/>
        <end position="628"/>
    </location>
</feature>
<evidence type="ECO:0000313" key="10">
    <source>
        <dbReference type="Proteomes" id="UP001595859"/>
    </source>
</evidence>
<feature type="transmembrane region" description="Helical" evidence="6">
    <location>
        <begin position="459"/>
        <end position="479"/>
    </location>
</feature>
<comment type="caution">
    <text evidence="9">The sequence shown here is derived from an EMBL/GenBank/DDBJ whole genome shotgun (WGS) entry which is preliminary data.</text>
</comment>
<feature type="transmembrane region" description="Helical" evidence="6">
    <location>
        <begin position="388"/>
        <end position="412"/>
    </location>
</feature>
<dbReference type="InterPro" id="IPR001750">
    <property type="entry name" value="ND/Mrp_TM"/>
</dbReference>
<reference evidence="10" key="1">
    <citation type="journal article" date="2019" name="Int. J. Syst. Evol. Microbiol.">
        <title>The Global Catalogue of Microorganisms (GCM) 10K type strain sequencing project: providing services to taxonomists for standard genome sequencing and annotation.</title>
        <authorList>
            <consortium name="The Broad Institute Genomics Platform"/>
            <consortium name="The Broad Institute Genome Sequencing Center for Infectious Disease"/>
            <person name="Wu L."/>
            <person name="Ma J."/>
        </authorList>
    </citation>
    <scope>NUCLEOTIDE SEQUENCE [LARGE SCALE GENOMIC DNA]</scope>
    <source>
        <strain evidence="10">ZS-22-S1</strain>
    </source>
</reference>
<accession>A0ABV9SJ16</accession>
<evidence type="ECO:0000256" key="5">
    <source>
        <dbReference type="RuleBase" id="RU000320"/>
    </source>
</evidence>
<dbReference type="RefSeq" id="WP_378062377.1">
    <property type="nucleotide sequence ID" value="NZ_JBHSIS010000028.1"/>
</dbReference>
<feature type="transmembrane region" description="Helical" evidence="6">
    <location>
        <begin position="6"/>
        <end position="22"/>
    </location>
</feature>
<feature type="transmembrane region" description="Helical" evidence="6">
    <location>
        <begin position="189"/>
        <end position="209"/>
    </location>
</feature>
<evidence type="ECO:0000313" key="9">
    <source>
        <dbReference type="EMBL" id="MFC4859366.1"/>
    </source>
</evidence>
<feature type="domain" description="NADH-Ubiquinone oxidoreductase (complex I) chain 5 N-terminal" evidence="8">
    <location>
        <begin position="63"/>
        <end position="104"/>
    </location>
</feature>
<proteinExistence type="predicted"/>
<feature type="transmembrane region" description="Helical" evidence="6">
    <location>
        <begin position="316"/>
        <end position="334"/>
    </location>
</feature>
<evidence type="ECO:0000256" key="6">
    <source>
        <dbReference type="SAM" id="Phobius"/>
    </source>
</evidence>
<dbReference type="InterPro" id="IPR003945">
    <property type="entry name" value="NU5C-like"/>
</dbReference>
<feature type="transmembrane region" description="Helical" evidence="6">
    <location>
        <begin position="424"/>
        <end position="447"/>
    </location>
</feature>
<evidence type="ECO:0000256" key="3">
    <source>
        <dbReference type="ARBA" id="ARBA00022989"/>
    </source>
</evidence>
<keyword evidence="3 6" id="KW-1133">Transmembrane helix</keyword>
<dbReference type="EMBL" id="JBHSIS010000028">
    <property type="protein sequence ID" value="MFC4859366.1"/>
    <property type="molecule type" value="Genomic_DNA"/>
</dbReference>
<dbReference type="PRINTS" id="PR01434">
    <property type="entry name" value="NADHDHGNASE5"/>
</dbReference>
<evidence type="ECO:0000259" key="8">
    <source>
        <dbReference type="Pfam" id="PF00662"/>
    </source>
</evidence>
<evidence type="ECO:0000256" key="1">
    <source>
        <dbReference type="ARBA" id="ARBA00004127"/>
    </source>
</evidence>
<feature type="domain" description="NADH:quinone oxidoreductase/Mrp antiporter transmembrane" evidence="7">
    <location>
        <begin position="127"/>
        <end position="396"/>
    </location>
</feature>
<keyword evidence="4 6" id="KW-0472">Membrane</keyword>
<keyword evidence="10" id="KW-1185">Reference proteome</keyword>
<feature type="transmembrane region" description="Helical" evidence="6">
    <location>
        <begin position="260"/>
        <end position="281"/>
    </location>
</feature>
<feature type="transmembrane region" description="Helical" evidence="6">
    <location>
        <begin position="354"/>
        <end position="376"/>
    </location>
</feature>
<dbReference type="Pfam" id="PF00662">
    <property type="entry name" value="Proton_antipo_N"/>
    <property type="match status" value="1"/>
</dbReference>
<dbReference type="InterPro" id="IPR001516">
    <property type="entry name" value="Proton_antipo_N"/>
</dbReference>
<organism evidence="9 10">
    <name type="scientific">Actinophytocola glycyrrhizae</name>
    <dbReference type="NCBI Taxonomy" id="2044873"/>
    <lineage>
        <taxon>Bacteria</taxon>
        <taxon>Bacillati</taxon>
        <taxon>Actinomycetota</taxon>
        <taxon>Actinomycetes</taxon>
        <taxon>Pseudonocardiales</taxon>
        <taxon>Pseudonocardiaceae</taxon>
    </lineage>
</organism>
<protein>
    <submittedName>
        <fullName evidence="9">NADH-quinone oxidoreductase subunit L</fullName>
    </submittedName>
</protein>
<sequence length="629" mass="62984">MTVLLWLLPALPAGAGAGLLVAGRRADRWAPAVAVGAALATTGTAVAVAVGRPAVSAPFLLGLPVELAVDGLSAAMVVTVAVVTLAVLAYSTAELGRDEARARFHGFMLLFAAAMHVAVTATTVPPLLLAWEVMGAASYALIGFWWREPWRVRAATTAFVTTRTGDLGLYLAAGAAFAAAGSLDLDGLAALPAPWLAVVTAGVLLAAAGKSAQLPFSFWLSGAMAGPSPVSALLHSATMVAAGGYLLLRLAPVLHASGWGAATAAWLGAVTAVVLGAVACVQRDLKQLLAASTCAQVGFMVLAAGTGAVAGGAAQLAGHAAVKSLLFLAAGAWLTALGTKDLARLRGAGRRHPLVGVPFAVGALALAGVPPLTLWVTKDLALAGASTALHVAGLAAAALSALYAGRAVFVVLAPPTGADAGRAVPGVAAAVLAALALPAAGLGVALLARPGSGPHLEPLAAGISAVVAFAALALAALWVRADRPLPAPVIAAGERWLGLEALAHLLVARPVTWFAGRLARFDDRVLGAGARAVGRGGRGTARVVAEVAEHRLAALVESTGRGARTVASFASRDVERLLTGGVDAVAKGGRRLGTTARRPQTGQLHQYYAQTAVVLAVLALVFVLVLTVR</sequence>
<evidence type="ECO:0000259" key="7">
    <source>
        <dbReference type="Pfam" id="PF00361"/>
    </source>
</evidence>
<feature type="transmembrane region" description="Helical" evidence="6">
    <location>
        <begin position="288"/>
        <end position="310"/>
    </location>
</feature>
<gene>
    <name evidence="9" type="ORF">ACFPCV_38220</name>
</gene>
<name>A0ABV9SJ16_9PSEU</name>
<feature type="transmembrane region" description="Helical" evidence="6">
    <location>
        <begin position="167"/>
        <end position="183"/>
    </location>
</feature>
<dbReference type="Pfam" id="PF00361">
    <property type="entry name" value="Proton_antipo_M"/>
    <property type="match status" value="1"/>
</dbReference>
<evidence type="ECO:0000256" key="2">
    <source>
        <dbReference type="ARBA" id="ARBA00022692"/>
    </source>
</evidence>
<feature type="transmembrane region" description="Helical" evidence="6">
    <location>
        <begin position="102"/>
        <end position="121"/>
    </location>
</feature>
<feature type="transmembrane region" description="Helical" evidence="6">
    <location>
        <begin position="29"/>
        <end position="51"/>
    </location>
</feature>
<keyword evidence="2 5" id="KW-0812">Transmembrane</keyword>
<dbReference type="PANTHER" id="PTHR42829:SF1">
    <property type="entry name" value="INORGANIC CARBON TRANSPORTER SUBUNIT DABB-RELATED"/>
    <property type="match status" value="1"/>
</dbReference>
<dbReference type="Proteomes" id="UP001595859">
    <property type="component" value="Unassembled WGS sequence"/>
</dbReference>
<feature type="transmembrane region" description="Helical" evidence="6">
    <location>
        <begin position="127"/>
        <end position="146"/>
    </location>
</feature>
<evidence type="ECO:0000256" key="4">
    <source>
        <dbReference type="ARBA" id="ARBA00023136"/>
    </source>
</evidence>
<dbReference type="Gene3D" id="1.20.5.2700">
    <property type="match status" value="1"/>
</dbReference>